<reference evidence="3 4" key="1">
    <citation type="submission" date="2017-05" db="EMBL/GenBank/DDBJ databases">
        <authorList>
            <person name="Varghese N."/>
            <person name="Submissions S."/>
        </authorList>
    </citation>
    <scope>NUCLEOTIDE SEQUENCE [LARGE SCALE GENOMIC DNA]</scope>
    <source>
        <strain evidence="3 4">DSM 19036</strain>
    </source>
</reference>
<keyword evidence="4" id="KW-1185">Reference proteome</keyword>
<sequence length="152" mass="17531">MKRYTLILSMILGTVFFASAQQKTPTLTELTNKNMEAMDKKVKMNPTQRNIIYNYTMDMYREQLALTKKQQTGAFGDDDIAKFYRMQNETTKNIRNILKGDQQTDYDNFLEEQLRGGAKKKKKKHKDEEEEVVTGISGLKLPPTATPPDTKL</sequence>
<feature type="chain" id="PRO_5021962698" description="DUF4890 domain-containing protein" evidence="2">
    <location>
        <begin position="21"/>
        <end position="152"/>
    </location>
</feature>
<accession>A0A521CX35</accession>
<organism evidence="3 4">
    <name type="scientific">Pedobacter westerhofensis</name>
    <dbReference type="NCBI Taxonomy" id="425512"/>
    <lineage>
        <taxon>Bacteria</taxon>
        <taxon>Pseudomonadati</taxon>
        <taxon>Bacteroidota</taxon>
        <taxon>Sphingobacteriia</taxon>
        <taxon>Sphingobacteriales</taxon>
        <taxon>Sphingobacteriaceae</taxon>
        <taxon>Pedobacter</taxon>
    </lineage>
</organism>
<feature type="signal peptide" evidence="2">
    <location>
        <begin position="1"/>
        <end position="20"/>
    </location>
</feature>
<dbReference type="AlphaFoldDB" id="A0A521CX35"/>
<dbReference type="OrthoDB" id="766226at2"/>
<protein>
    <recommendedName>
        <fullName evidence="5">DUF4890 domain-containing protein</fullName>
    </recommendedName>
</protein>
<proteinExistence type="predicted"/>
<gene>
    <name evidence="3" type="ORF">SAMN06265348_104278</name>
</gene>
<evidence type="ECO:0000256" key="2">
    <source>
        <dbReference type="SAM" id="SignalP"/>
    </source>
</evidence>
<keyword evidence="2" id="KW-0732">Signal</keyword>
<evidence type="ECO:0000256" key="1">
    <source>
        <dbReference type="SAM" id="MobiDB-lite"/>
    </source>
</evidence>
<feature type="region of interest" description="Disordered" evidence="1">
    <location>
        <begin position="116"/>
        <end position="152"/>
    </location>
</feature>
<evidence type="ECO:0008006" key="5">
    <source>
        <dbReference type="Google" id="ProtNLM"/>
    </source>
</evidence>
<dbReference type="RefSeq" id="WP_142527976.1">
    <property type="nucleotide sequence ID" value="NZ_CBCSJO010000001.1"/>
</dbReference>
<dbReference type="EMBL" id="FXTN01000004">
    <property type="protein sequence ID" value="SMO64009.1"/>
    <property type="molecule type" value="Genomic_DNA"/>
</dbReference>
<evidence type="ECO:0000313" key="4">
    <source>
        <dbReference type="Proteomes" id="UP000320300"/>
    </source>
</evidence>
<evidence type="ECO:0000313" key="3">
    <source>
        <dbReference type="EMBL" id="SMO64009.1"/>
    </source>
</evidence>
<name>A0A521CX35_9SPHI</name>
<dbReference type="Proteomes" id="UP000320300">
    <property type="component" value="Unassembled WGS sequence"/>
</dbReference>